<dbReference type="RefSeq" id="WP_251262865.1">
    <property type="nucleotide sequence ID" value="NZ_JAMQGP010000010.1"/>
</dbReference>
<keyword evidence="16" id="KW-0675">Receptor</keyword>
<comment type="similarity">
    <text evidence="11 12">Belongs to the TonB-dependent receptor family.</text>
</comment>
<keyword evidence="8 12" id="KW-0798">TonB box</keyword>
<dbReference type="Pfam" id="PF07715">
    <property type="entry name" value="Plug"/>
    <property type="match status" value="1"/>
</dbReference>
<feature type="domain" description="TonB-dependent receptor plug" evidence="15">
    <location>
        <begin position="55"/>
        <end position="161"/>
    </location>
</feature>
<dbReference type="InterPro" id="IPR036942">
    <property type="entry name" value="Beta-barrel_TonB_sf"/>
</dbReference>
<evidence type="ECO:0000256" key="1">
    <source>
        <dbReference type="ARBA" id="ARBA00004571"/>
    </source>
</evidence>
<evidence type="ECO:0000256" key="13">
    <source>
        <dbReference type="SAM" id="SignalP"/>
    </source>
</evidence>
<dbReference type="GO" id="GO:0009279">
    <property type="term" value="C:cell outer membrane"/>
    <property type="evidence" value="ECO:0007669"/>
    <property type="project" value="UniProtKB-SubCell"/>
</dbReference>
<evidence type="ECO:0000256" key="4">
    <source>
        <dbReference type="ARBA" id="ARBA00022496"/>
    </source>
</evidence>
<keyword evidence="7" id="KW-0406">Ion transport</keyword>
<comment type="caution">
    <text evidence="16">The sequence shown here is derived from an EMBL/GenBank/DDBJ whole genome shotgun (WGS) entry which is preliminary data.</text>
</comment>
<dbReference type="GO" id="GO:0006826">
    <property type="term" value="P:iron ion transport"/>
    <property type="evidence" value="ECO:0007669"/>
    <property type="project" value="UniProtKB-KW"/>
</dbReference>
<evidence type="ECO:0000259" key="15">
    <source>
        <dbReference type="Pfam" id="PF07715"/>
    </source>
</evidence>
<dbReference type="InterPro" id="IPR000531">
    <property type="entry name" value="Beta-barrel_TonB"/>
</dbReference>
<dbReference type="SUPFAM" id="SSF56935">
    <property type="entry name" value="Porins"/>
    <property type="match status" value="1"/>
</dbReference>
<dbReference type="PROSITE" id="PS52016">
    <property type="entry name" value="TONB_DEPENDENT_REC_3"/>
    <property type="match status" value="1"/>
</dbReference>
<organism evidence="16 17">
    <name type="scientific">Echinimonas agarilytica</name>
    <dbReference type="NCBI Taxonomy" id="1215918"/>
    <lineage>
        <taxon>Bacteria</taxon>
        <taxon>Pseudomonadati</taxon>
        <taxon>Pseudomonadota</taxon>
        <taxon>Gammaproteobacteria</taxon>
        <taxon>Alteromonadales</taxon>
        <taxon>Echinimonadaceae</taxon>
        <taxon>Echinimonas</taxon>
    </lineage>
</organism>
<gene>
    <name evidence="16" type="ORF">NAF29_17180</name>
</gene>
<keyword evidence="6" id="KW-0408">Iron</keyword>
<sequence>MKHFSKRYNLIMTALLALPVTSTHAQEIISPASDTTNDVEIERIVVHSDFRASSVEEMPGSVSVIDAVQLEDEGAQHFSDVLNSIANLNWSGGSSRPRYFQIRGVGEQAEYQGAPNSSVGFIYDDIDLSGIGMTTSMFDIEQVEVLRGPQGTRYGANALAGLIYVKSNDPTDTFEHGVQLSAGDDNLKEFSGYSSGPISDQLQYRVALQQHSQDGFVDNKYRNQDDTNERDEFTARGKLRLLANEDTTIDVTYLHANFDNGYDVWTLDNNGYDTLTDRPGEDTQRTNAASVRMTFSQAQSFDVTSLTSYAKSNHRHAYDGDWASPEYWASKACESYDDDWNVIGSEPCVYDYWWDKDGDRETWSQEVRFTSTEQGRIFNDTTDWLVGVYGMKLDESNDLTVEQRYSLEDESRETLNSEYDATNLAIFGQLDSDLGYGYGLSVGVRIENRESDYTDSAGESFDPSETMWGGHISLAKEFTAEHQGYVKVARGYKAGGFNMSLPESLSDNKEFDKETLYNYELGLKSLLLNNSLISNLAVFYMDRQDQQVESSIQEQGSGDFWLFTTNATSSRSYGLEWDVNWQATENLTVYGSLGLLDAQYDDYQYEDDGDIIDLTDRDLAHAPHSTYSLGATYLFNSGWFANLNGSGKTPFYYSDSHESRSDTYTIVNARVGYETELWSVYLWGKNLSDEEYGVRGFYFGNEPDQGWTDKQYIRYGDPRQIGVTFALDLD</sequence>
<evidence type="ECO:0000256" key="7">
    <source>
        <dbReference type="ARBA" id="ARBA00023065"/>
    </source>
</evidence>
<keyword evidence="4" id="KW-0410">Iron transport</keyword>
<dbReference type="PANTHER" id="PTHR32552:SF81">
    <property type="entry name" value="TONB-DEPENDENT OUTER MEMBRANE RECEPTOR"/>
    <property type="match status" value="1"/>
</dbReference>
<keyword evidence="17" id="KW-1185">Reference proteome</keyword>
<feature type="chain" id="PRO_5041387813" evidence="13">
    <location>
        <begin position="26"/>
        <end position="730"/>
    </location>
</feature>
<evidence type="ECO:0000259" key="14">
    <source>
        <dbReference type="Pfam" id="PF00593"/>
    </source>
</evidence>
<dbReference type="EMBL" id="JAMQGP010000010">
    <property type="protein sequence ID" value="MCM2681384.1"/>
    <property type="molecule type" value="Genomic_DNA"/>
</dbReference>
<evidence type="ECO:0000256" key="9">
    <source>
        <dbReference type="ARBA" id="ARBA00023136"/>
    </source>
</evidence>
<dbReference type="AlphaFoldDB" id="A0AA42B8U9"/>
<evidence type="ECO:0000256" key="3">
    <source>
        <dbReference type="ARBA" id="ARBA00022452"/>
    </source>
</evidence>
<evidence type="ECO:0000256" key="8">
    <source>
        <dbReference type="ARBA" id="ARBA00023077"/>
    </source>
</evidence>
<evidence type="ECO:0000256" key="5">
    <source>
        <dbReference type="ARBA" id="ARBA00022692"/>
    </source>
</evidence>
<protein>
    <submittedName>
        <fullName evidence="16">TonB-dependent receptor</fullName>
    </submittedName>
</protein>
<evidence type="ECO:0000313" key="16">
    <source>
        <dbReference type="EMBL" id="MCM2681384.1"/>
    </source>
</evidence>
<evidence type="ECO:0000313" key="17">
    <source>
        <dbReference type="Proteomes" id="UP001165393"/>
    </source>
</evidence>
<proteinExistence type="inferred from homology"/>
<dbReference type="Gene3D" id="2.40.170.20">
    <property type="entry name" value="TonB-dependent receptor, beta-barrel domain"/>
    <property type="match status" value="1"/>
</dbReference>
<keyword evidence="10 11" id="KW-0998">Cell outer membrane</keyword>
<evidence type="ECO:0000256" key="6">
    <source>
        <dbReference type="ARBA" id="ARBA00023004"/>
    </source>
</evidence>
<keyword evidence="2 11" id="KW-0813">Transport</keyword>
<dbReference type="Pfam" id="PF00593">
    <property type="entry name" value="TonB_dep_Rec_b-barrel"/>
    <property type="match status" value="1"/>
</dbReference>
<dbReference type="PANTHER" id="PTHR32552">
    <property type="entry name" value="FERRICHROME IRON RECEPTOR-RELATED"/>
    <property type="match status" value="1"/>
</dbReference>
<evidence type="ECO:0000256" key="2">
    <source>
        <dbReference type="ARBA" id="ARBA00022448"/>
    </source>
</evidence>
<dbReference type="InterPro" id="IPR012910">
    <property type="entry name" value="Plug_dom"/>
</dbReference>
<keyword evidence="5 11" id="KW-0812">Transmembrane</keyword>
<keyword evidence="9 11" id="KW-0472">Membrane</keyword>
<feature type="domain" description="TonB-dependent receptor-like beta-barrel" evidence="14">
    <location>
        <begin position="248"/>
        <end position="687"/>
    </location>
</feature>
<evidence type="ECO:0000256" key="11">
    <source>
        <dbReference type="PROSITE-ProRule" id="PRU01360"/>
    </source>
</evidence>
<reference evidence="16 17" key="1">
    <citation type="journal article" date="2013" name="Antonie Van Leeuwenhoek">
        <title>Echinimonas agarilytica gen. nov., sp. nov., a new gammaproteobacterium isolated from the sea urchin Strongylocentrotus intermedius.</title>
        <authorList>
            <person name="Nedashkovskaya O.I."/>
            <person name="Stenkova A.M."/>
            <person name="Zhukova N.V."/>
            <person name="Van Trappen S."/>
            <person name="Lee J.S."/>
            <person name="Kim S.B."/>
        </authorList>
    </citation>
    <scope>NUCLEOTIDE SEQUENCE [LARGE SCALE GENOMIC DNA]</scope>
    <source>
        <strain evidence="16 17">KMM 6351</strain>
    </source>
</reference>
<evidence type="ECO:0000256" key="10">
    <source>
        <dbReference type="ARBA" id="ARBA00023237"/>
    </source>
</evidence>
<dbReference type="Proteomes" id="UP001165393">
    <property type="component" value="Unassembled WGS sequence"/>
</dbReference>
<keyword evidence="13" id="KW-0732">Signal</keyword>
<keyword evidence="3 11" id="KW-1134">Transmembrane beta strand</keyword>
<name>A0AA42B8U9_9GAMM</name>
<feature type="signal peptide" evidence="13">
    <location>
        <begin position="1"/>
        <end position="25"/>
    </location>
</feature>
<dbReference type="InterPro" id="IPR039426">
    <property type="entry name" value="TonB-dep_rcpt-like"/>
</dbReference>
<evidence type="ECO:0000256" key="12">
    <source>
        <dbReference type="RuleBase" id="RU003357"/>
    </source>
</evidence>
<accession>A0AA42B8U9</accession>
<comment type="subcellular location">
    <subcellularLocation>
        <location evidence="1 11">Cell outer membrane</location>
        <topology evidence="1 11">Multi-pass membrane protein</topology>
    </subcellularLocation>
</comment>